<name>A0A5E8CHI2_9ZZZZ</name>
<protein>
    <submittedName>
        <fullName evidence="1">Uncharacterized protein</fullName>
    </submittedName>
</protein>
<organism evidence="1">
    <name type="scientific">seawater metagenome</name>
    <dbReference type="NCBI Taxonomy" id="1561972"/>
    <lineage>
        <taxon>unclassified sequences</taxon>
        <taxon>metagenomes</taxon>
        <taxon>ecological metagenomes</taxon>
    </lineage>
</organism>
<dbReference type="Gene3D" id="3.90.1720.10">
    <property type="entry name" value="endopeptidase domain like (from Nostoc punctiforme)"/>
    <property type="match status" value="1"/>
</dbReference>
<dbReference type="PANTHER" id="PTHR31354">
    <property type="entry name" value="OS01G0793500 PROTEIN"/>
    <property type="match status" value="1"/>
</dbReference>
<proteinExistence type="predicted"/>
<dbReference type="EMBL" id="CABVLZ010000001">
    <property type="protein sequence ID" value="VVU94507.1"/>
    <property type="molecule type" value="Genomic_DNA"/>
</dbReference>
<dbReference type="AlphaFoldDB" id="A0A5E8CHI2"/>
<accession>A0A5E8CHI2</accession>
<dbReference type="SUPFAM" id="SSF54001">
    <property type="entry name" value="Cysteine proteinases"/>
    <property type="match status" value="1"/>
</dbReference>
<dbReference type="PANTHER" id="PTHR31354:SF2">
    <property type="entry name" value="OS01G0793500 PROTEIN"/>
    <property type="match status" value="1"/>
</dbReference>
<dbReference type="InterPro" id="IPR038765">
    <property type="entry name" value="Papain-like_cys_pep_sf"/>
</dbReference>
<sequence>MKLYLLSFLFLLINSPLITYSFNFFGFIPSFQGRVSHLNKVNFETPCFDVGVKYNANNLTINLQNRKKFLCSDSYIISNNHRLMWKTYLLEGENVIEFDNLTNTEIRDINYYGINIFYLQEGIIEALANLVYTTQLFTGDHVTDYNLNFLKEKMNLDYQEWNKNIVFDESEIKNGDMFAITRLDGLDPTIMWGTGSHMGHTAIALWINGELFICESTDKNPLGESYWPPPYGIIKTPYKQWIQQARKAEFMVDIIRLAPHYQNSFNKNIQKVIKLFNNLEGLPYGYRNFLFGWIDTIDNNFPAELSKEFLVNLLAALERNNTTKSEISKFIDEALTFRLNKNYKNLSLVDIIDKTILEKKSIYDLFTVPENDGWIYSDGYSYVCNTFVLRLYKEAGIFEEINNDINVTEFSPRDTYEIQIFDEDWVPEKCKNSGNICQIMGEYEMILPNFNSIPMYSFMNQNCPSIAPKYFRPNGC</sequence>
<reference evidence="1" key="1">
    <citation type="submission" date="2019-09" db="EMBL/GenBank/DDBJ databases">
        <authorList>
            <person name="Needham M D."/>
        </authorList>
    </citation>
    <scope>NUCLEOTIDE SEQUENCE</scope>
</reference>
<gene>
    <name evidence="1" type="ORF">CPAV1605_229</name>
</gene>
<evidence type="ECO:0000313" key="1">
    <source>
        <dbReference type="EMBL" id="VVU94507.1"/>
    </source>
</evidence>